<dbReference type="Proteomes" id="UP000248066">
    <property type="component" value="Unassembled WGS sequence"/>
</dbReference>
<dbReference type="InterPro" id="IPR026055">
    <property type="entry name" value="FAR"/>
</dbReference>
<dbReference type="PANTHER" id="PTHR11011">
    <property type="entry name" value="MALE STERILITY PROTEIN 2-RELATED"/>
    <property type="match status" value="1"/>
</dbReference>
<keyword evidence="3" id="KW-1185">Reference proteome</keyword>
<organism evidence="2 3">
    <name type="scientific">Alteribacter lacisalsi</name>
    <dbReference type="NCBI Taxonomy" id="2045244"/>
    <lineage>
        <taxon>Bacteria</taxon>
        <taxon>Bacillati</taxon>
        <taxon>Bacillota</taxon>
        <taxon>Bacilli</taxon>
        <taxon>Bacillales</taxon>
        <taxon>Bacillaceae</taxon>
        <taxon>Alteribacter</taxon>
    </lineage>
</organism>
<dbReference type="SUPFAM" id="SSF51735">
    <property type="entry name" value="NAD(P)-binding Rossmann-fold domains"/>
    <property type="match status" value="1"/>
</dbReference>
<reference evidence="2 3" key="1">
    <citation type="submission" date="2017-10" db="EMBL/GenBank/DDBJ databases">
        <title>Bacillus sp. nov., a halophilic bacterium isolated from a Yangshapao Lake.</title>
        <authorList>
            <person name="Wang H."/>
        </authorList>
    </citation>
    <scope>NUCLEOTIDE SEQUENCE [LARGE SCALE GENOMIC DNA]</scope>
    <source>
        <strain evidence="2 3">YSP-3</strain>
    </source>
</reference>
<evidence type="ECO:0000313" key="3">
    <source>
        <dbReference type="Proteomes" id="UP000248066"/>
    </source>
</evidence>
<dbReference type="InterPro" id="IPR013120">
    <property type="entry name" value="FAR_NAD-bd"/>
</dbReference>
<feature type="domain" description="Thioester reductase (TE)" evidence="1">
    <location>
        <begin position="5"/>
        <end position="241"/>
    </location>
</feature>
<dbReference type="InterPro" id="IPR036291">
    <property type="entry name" value="NAD(P)-bd_dom_sf"/>
</dbReference>
<dbReference type="GO" id="GO:0080019">
    <property type="term" value="F:alcohol-forming very long-chain fatty acyl-CoA reductase activity"/>
    <property type="evidence" value="ECO:0007669"/>
    <property type="project" value="InterPro"/>
</dbReference>
<dbReference type="Gene3D" id="3.40.50.720">
    <property type="entry name" value="NAD(P)-binding Rossmann-like Domain"/>
    <property type="match status" value="1"/>
</dbReference>
<protein>
    <submittedName>
        <fullName evidence="2">Short-chain dehydrogenase</fullName>
    </submittedName>
</protein>
<dbReference type="AlphaFoldDB" id="A0A2W0HMM3"/>
<dbReference type="EMBL" id="PDOF01000001">
    <property type="protein sequence ID" value="PYZ98129.1"/>
    <property type="molecule type" value="Genomic_DNA"/>
</dbReference>
<dbReference type="RefSeq" id="WP_110517892.1">
    <property type="nucleotide sequence ID" value="NZ_PDOF01000001.1"/>
</dbReference>
<sequence length="354" mass="40097">MKILVTGASGFVGKKLTEKLLKKGHAVYALVRSEQKKKELISKIPEALQKRFSIIFGNLDSPGLGLEMEKMKELKQEGIDIVYHSAAYLSFDDREREKSFNINVEGTRHLLDFSTGIGVKRFFHVSTAYTLGMKEFAEEALHDVDGRFVNSYEESKCHAEHLVFSYRDRMDVSIFRPSIIIGDSVSGEAETTFALYGMLRSFQLFKKRMERRPAELGKTFAFLCDEDSPSNFVPVDYVVSVLTEAAVHGEKEKIYHITNSYELSNGAIFTIIKNSLGLTNVKLLPKEDKDLLSPEEQRFNEPLAVFQTYLSKQVAFDDTNTRSMLDKAGESPVYVDETLLTHMIKSYCRGPVHA</sequence>
<dbReference type="OrthoDB" id="9807212at2"/>
<comment type="caution">
    <text evidence="2">The sequence shown here is derived from an EMBL/GenBank/DDBJ whole genome shotgun (WGS) entry which is preliminary data.</text>
</comment>
<gene>
    <name evidence="2" type="ORF">CR205_05915</name>
</gene>
<dbReference type="Pfam" id="PF07993">
    <property type="entry name" value="NAD_binding_4"/>
    <property type="match status" value="1"/>
</dbReference>
<proteinExistence type="predicted"/>
<dbReference type="PANTHER" id="PTHR11011:SF45">
    <property type="entry name" value="FATTY ACYL-COA REDUCTASE CG8306-RELATED"/>
    <property type="match status" value="1"/>
</dbReference>
<accession>A0A2W0HMM3</accession>
<evidence type="ECO:0000259" key="1">
    <source>
        <dbReference type="Pfam" id="PF07993"/>
    </source>
</evidence>
<evidence type="ECO:0000313" key="2">
    <source>
        <dbReference type="EMBL" id="PYZ98129.1"/>
    </source>
</evidence>
<dbReference type="GO" id="GO:0035336">
    <property type="term" value="P:long-chain fatty-acyl-CoA metabolic process"/>
    <property type="evidence" value="ECO:0007669"/>
    <property type="project" value="TreeGrafter"/>
</dbReference>
<name>A0A2W0HMM3_9BACI</name>